<evidence type="ECO:0000313" key="2">
    <source>
        <dbReference type="EMBL" id="BCZ19551.1"/>
    </source>
</evidence>
<evidence type="ECO:0000259" key="1">
    <source>
        <dbReference type="PROSITE" id="PS50075"/>
    </source>
</evidence>
<organism evidence="2 3">
    <name type="scientific">Helicobacter gastrofelis</name>
    <dbReference type="NCBI Taxonomy" id="2849642"/>
    <lineage>
        <taxon>Bacteria</taxon>
        <taxon>Pseudomonadati</taxon>
        <taxon>Campylobacterota</taxon>
        <taxon>Epsilonproteobacteria</taxon>
        <taxon>Campylobacterales</taxon>
        <taxon>Helicobacteraceae</taxon>
        <taxon>Helicobacter</taxon>
    </lineage>
</organism>
<dbReference type="PROSITE" id="PS50075">
    <property type="entry name" value="CARRIER"/>
    <property type="match status" value="1"/>
</dbReference>
<keyword evidence="3" id="KW-1185">Reference proteome</keyword>
<evidence type="ECO:0000313" key="3">
    <source>
        <dbReference type="Proteomes" id="UP000826146"/>
    </source>
</evidence>
<dbReference type="InterPro" id="IPR009081">
    <property type="entry name" value="PP-bd_ACP"/>
</dbReference>
<name>A0ABM7SFE3_9HELI</name>
<reference evidence="2 3" key="1">
    <citation type="submission" date="2021-07" db="EMBL/GenBank/DDBJ databases">
        <title>Novel Helicobacter sp. Isolated from a cat.</title>
        <authorList>
            <person name="Rimbara E."/>
            <person name="Suzuki M."/>
        </authorList>
    </citation>
    <scope>NUCLEOTIDE SEQUENCE [LARGE SCALE GENOMIC DNA]</scope>
    <source>
        <strain evidence="3">NHP19-012</strain>
    </source>
</reference>
<dbReference type="Proteomes" id="UP000826146">
    <property type="component" value="Chromosome"/>
</dbReference>
<dbReference type="Pfam" id="PF00550">
    <property type="entry name" value="PP-binding"/>
    <property type="match status" value="1"/>
</dbReference>
<dbReference type="EMBL" id="AP024819">
    <property type="protein sequence ID" value="BCZ19551.1"/>
    <property type="molecule type" value="Genomic_DNA"/>
</dbReference>
<gene>
    <name evidence="2" type="ORF">NHP190012_11930</name>
</gene>
<sequence>MMETTQIFSQLQEIFRDIFDDSSLVINESTNANDIEDWDSLNHISLISAIEKHFKIKFHLSELQGLKNVGEMVALIERKLEHA</sequence>
<accession>A0ABM7SFE3</accession>
<dbReference type="SUPFAM" id="SSF47336">
    <property type="entry name" value="ACP-like"/>
    <property type="match status" value="1"/>
</dbReference>
<protein>
    <submittedName>
        <fullName evidence="2">Acyl carrier protein</fullName>
    </submittedName>
</protein>
<feature type="domain" description="Carrier" evidence="1">
    <location>
        <begin position="2"/>
        <end position="80"/>
    </location>
</feature>
<dbReference type="Gene3D" id="1.10.1200.10">
    <property type="entry name" value="ACP-like"/>
    <property type="match status" value="1"/>
</dbReference>
<proteinExistence type="predicted"/>
<dbReference type="InterPro" id="IPR036736">
    <property type="entry name" value="ACP-like_sf"/>
</dbReference>